<comment type="subcellular location">
    <subcellularLocation>
        <location evidence="1">Membrane</location>
        <topology evidence="1">Multi-pass membrane protein</topology>
    </subcellularLocation>
</comment>
<dbReference type="InterPro" id="IPR011527">
    <property type="entry name" value="ABC1_TM_dom"/>
</dbReference>
<dbReference type="PANTHER" id="PTHR24223">
    <property type="entry name" value="ATP-BINDING CASSETTE SUB-FAMILY C"/>
    <property type="match status" value="1"/>
</dbReference>
<feature type="compositionally biased region" description="Basic and acidic residues" evidence="8">
    <location>
        <begin position="427"/>
        <end position="437"/>
    </location>
</feature>
<dbReference type="Pfam" id="PF00664">
    <property type="entry name" value="ABC_membrane"/>
    <property type="match status" value="1"/>
</dbReference>
<dbReference type="SUPFAM" id="SSF90123">
    <property type="entry name" value="ABC transporter transmembrane region"/>
    <property type="match status" value="2"/>
</dbReference>
<dbReference type="AlphaFoldDB" id="A0A0H2TTW9"/>
<evidence type="ECO:0000256" key="3">
    <source>
        <dbReference type="ARBA" id="ARBA00022692"/>
    </source>
</evidence>
<proteinExistence type="predicted"/>
<evidence type="ECO:0000259" key="11">
    <source>
        <dbReference type="PROSITE" id="PS50929"/>
    </source>
</evidence>
<evidence type="ECO:0000256" key="2">
    <source>
        <dbReference type="ARBA" id="ARBA00022448"/>
    </source>
</evidence>
<dbReference type="InterPro" id="IPR003439">
    <property type="entry name" value="ABC_transporter-like_ATP-bd"/>
</dbReference>
<dbReference type="PANTHER" id="PTHR24223:SF399">
    <property type="entry name" value="ABC TRANSPORTER ATNG"/>
    <property type="match status" value="1"/>
</dbReference>
<feature type="domain" description="ABC transmembrane type-1" evidence="11">
    <location>
        <begin position="483"/>
        <end position="664"/>
    </location>
</feature>
<name>A0A0H2TTW9_MAGP6</name>
<evidence type="ECO:0000256" key="8">
    <source>
        <dbReference type="SAM" id="MobiDB-lite"/>
    </source>
</evidence>
<keyword evidence="7 9" id="KW-0472">Membrane</keyword>
<dbReference type="SUPFAM" id="SSF52540">
    <property type="entry name" value="P-loop containing nucleoside triphosphate hydrolases"/>
    <property type="match status" value="1"/>
</dbReference>
<accession>A0A0H2TTW9</accession>
<dbReference type="InterPro" id="IPR036640">
    <property type="entry name" value="ABC1_TM_sf"/>
</dbReference>
<dbReference type="SMART" id="SM00382">
    <property type="entry name" value="AAA"/>
    <property type="match status" value="1"/>
</dbReference>
<feature type="domain" description="ABC transporter" evidence="10">
    <location>
        <begin position="184"/>
        <end position="418"/>
    </location>
</feature>
<dbReference type="Gene3D" id="3.40.50.300">
    <property type="entry name" value="P-loop containing nucleotide triphosphate hydrolases"/>
    <property type="match status" value="1"/>
</dbReference>
<evidence type="ECO:0000256" key="7">
    <source>
        <dbReference type="ARBA" id="ARBA00023136"/>
    </source>
</evidence>
<dbReference type="InterPro" id="IPR044726">
    <property type="entry name" value="ABCC_6TM_D2"/>
</dbReference>
<dbReference type="EMBL" id="GL876970">
    <property type="protein sequence ID" value="KLU87012.1"/>
    <property type="molecule type" value="Genomic_DNA"/>
</dbReference>
<evidence type="ECO:0000259" key="10">
    <source>
        <dbReference type="PROSITE" id="PS50893"/>
    </source>
</evidence>
<keyword evidence="5" id="KW-0067">ATP-binding</keyword>
<dbReference type="OrthoDB" id="6500128at2759"/>
<dbReference type="GO" id="GO:0140359">
    <property type="term" value="F:ABC-type transporter activity"/>
    <property type="evidence" value="ECO:0007669"/>
    <property type="project" value="InterPro"/>
</dbReference>
<feature type="transmembrane region" description="Helical" evidence="9">
    <location>
        <begin position="582"/>
        <end position="603"/>
    </location>
</feature>
<feature type="non-terminal residue" evidence="12">
    <location>
        <position position="664"/>
    </location>
</feature>
<dbReference type="InterPro" id="IPR050173">
    <property type="entry name" value="ABC_transporter_C-like"/>
</dbReference>
<evidence type="ECO:0000256" key="4">
    <source>
        <dbReference type="ARBA" id="ARBA00022741"/>
    </source>
</evidence>
<evidence type="ECO:0000256" key="6">
    <source>
        <dbReference type="ARBA" id="ARBA00022989"/>
    </source>
</evidence>
<keyword evidence="3 9" id="KW-0812">Transmembrane</keyword>
<feature type="transmembrane region" description="Helical" evidence="9">
    <location>
        <begin position="102"/>
        <end position="121"/>
    </location>
</feature>
<evidence type="ECO:0000313" key="12">
    <source>
        <dbReference type="EMBL" id="KLU87012.1"/>
    </source>
</evidence>
<gene>
    <name evidence="12" type="ORF">MAPG_06018</name>
</gene>
<evidence type="ECO:0000256" key="5">
    <source>
        <dbReference type="ARBA" id="ARBA00022840"/>
    </source>
</evidence>
<dbReference type="VEuPathDB" id="FungiDB:MAPG_06018"/>
<feature type="non-terminal residue" evidence="12">
    <location>
        <position position="1"/>
    </location>
</feature>
<dbReference type="Gene3D" id="1.20.1560.10">
    <property type="entry name" value="ABC transporter type 1, transmembrane domain"/>
    <property type="match status" value="2"/>
</dbReference>
<protein>
    <submittedName>
        <fullName evidence="12">Uncharacterized protein</fullName>
    </submittedName>
</protein>
<feature type="region of interest" description="Disordered" evidence="8">
    <location>
        <begin position="396"/>
        <end position="440"/>
    </location>
</feature>
<dbReference type="GO" id="GO:0016020">
    <property type="term" value="C:membrane"/>
    <property type="evidence" value="ECO:0007669"/>
    <property type="project" value="UniProtKB-SubCell"/>
</dbReference>
<evidence type="ECO:0000256" key="1">
    <source>
        <dbReference type="ARBA" id="ARBA00004141"/>
    </source>
</evidence>
<dbReference type="PROSITE" id="PS50929">
    <property type="entry name" value="ABC_TM1F"/>
    <property type="match status" value="1"/>
</dbReference>
<keyword evidence="4" id="KW-0547">Nucleotide-binding</keyword>
<feature type="transmembrane region" description="Helical" evidence="9">
    <location>
        <begin position="522"/>
        <end position="541"/>
    </location>
</feature>
<feature type="transmembrane region" description="Helical" evidence="9">
    <location>
        <begin position="479"/>
        <end position="502"/>
    </location>
</feature>
<dbReference type="InterPro" id="IPR027417">
    <property type="entry name" value="P-loop_NTPase"/>
</dbReference>
<dbReference type="GO" id="GO:0005524">
    <property type="term" value="F:ATP binding"/>
    <property type="evidence" value="ECO:0007669"/>
    <property type="project" value="UniProtKB-KW"/>
</dbReference>
<organism evidence="12">
    <name type="scientific">Magnaporthiopsis poae (strain ATCC 64411 / 73-15)</name>
    <name type="common">Kentucky bluegrass fungus</name>
    <name type="synonym">Magnaporthe poae</name>
    <dbReference type="NCBI Taxonomy" id="644358"/>
    <lineage>
        <taxon>Eukaryota</taxon>
        <taxon>Fungi</taxon>
        <taxon>Dikarya</taxon>
        <taxon>Ascomycota</taxon>
        <taxon>Pezizomycotina</taxon>
        <taxon>Sordariomycetes</taxon>
        <taxon>Sordariomycetidae</taxon>
        <taxon>Magnaporthales</taxon>
        <taxon>Magnaporthaceae</taxon>
        <taxon>Magnaporthiopsis</taxon>
    </lineage>
</organism>
<dbReference type="PROSITE" id="PS50893">
    <property type="entry name" value="ABC_TRANSPORTER_2"/>
    <property type="match status" value="1"/>
</dbReference>
<reference evidence="12" key="1">
    <citation type="submission" date="2010-05" db="EMBL/GenBank/DDBJ databases">
        <title>The Genome Sequence of Magnaporthe poae strain ATCC 64411.</title>
        <authorList>
            <consortium name="The Broad Institute Genome Sequencing Platform"/>
            <consortium name="Broad Institute Genome Sequencing Center for Infectious Disease"/>
            <person name="Ma L.-J."/>
            <person name="Dead R."/>
            <person name="Young S."/>
            <person name="Zeng Q."/>
            <person name="Koehrsen M."/>
            <person name="Alvarado L."/>
            <person name="Berlin A."/>
            <person name="Chapman S.B."/>
            <person name="Chen Z."/>
            <person name="Freedman E."/>
            <person name="Gellesch M."/>
            <person name="Goldberg J."/>
            <person name="Griggs A."/>
            <person name="Gujja S."/>
            <person name="Heilman E.R."/>
            <person name="Heiman D."/>
            <person name="Hepburn T."/>
            <person name="Howarth C."/>
            <person name="Jen D."/>
            <person name="Larson L."/>
            <person name="Mehta T."/>
            <person name="Neiman D."/>
            <person name="Pearson M."/>
            <person name="Roberts A."/>
            <person name="Saif S."/>
            <person name="Shea T."/>
            <person name="Shenoy N."/>
            <person name="Sisk P."/>
            <person name="Stolte C."/>
            <person name="Sykes S."/>
            <person name="Walk T."/>
            <person name="White J."/>
            <person name="Yandava C."/>
            <person name="Haas B."/>
            <person name="Nusbaum C."/>
            <person name="Birren B."/>
        </authorList>
    </citation>
    <scope>NUCLEOTIDE SEQUENCE</scope>
    <source>
        <strain evidence="12">ATCC 64411</strain>
    </source>
</reference>
<feature type="transmembrane region" description="Helical" evidence="9">
    <location>
        <begin position="55"/>
        <end position="82"/>
    </location>
</feature>
<dbReference type="Pfam" id="PF00005">
    <property type="entry name" value="ABC_tran"/>
    <property type="match status" value="1"/>
</dbReference>
<dbReference type="InterPro" id="IPR003593">
    <property type="entry name" value="AAA+_ATPase"/>
</dbReference>
<sequence>AQAGWIKASQDRVSATAKTLGGVKWLRASGLNDVAFGMLARLRTLELGVSMRFRVLMGLSLVILIAAPIISPILAFGIFAGLAARGDGGTLDVATAFTSKSLLVLISTPLSSIIIAAPILAGSVTSFGRIQDFLNGKEREDKRLNAGLQTDVDATPSSSVEHSVAGNNNGLASDPLPPEIIASVRGRFSWKEDLSPVINIDPEWQIRRGAFTLLFGPVGCGKTTLLRALLGELPAFEGQIRTSFVSGVAYCSQSAWIPNETVRRVVTGGSTSTDDDDDEFDEAWYRAVIHACALEPDIGAWPNGEDTVAGTMGISMSGGQKHRLAIARAVYAKKEFVVLDDVFGGLDAATADLVFDNLFGEQGLLRRANATIVLASSDTKRLRYADDIVALDSHGQLQDNRATPASGEDTGKACALQPDTPSSTGNRDTETTNDGKNEAQQQRITPVIASALDAPEQTDSTRRLGDSTMYLFYGKAAGWYTLAAFLVAMFVFAFCNSFPYIWLGWWAEANALRPNQDLEKWLGVYTALGVGAIIAVLIGAWKLFVDVINNSGVAPMSFHSSIDSGVTVNRFSHDLQLIDMELPAAALAVAVSTFFALGEVVLVAVSSRYLAAALPVIALAFWAVQHFYLRTSRQMRLLDIEHKAPLHTSLLETLDGLESIRALG</sequence>
<dbReference type="CDD" id="cd18580">
    <property type="entry name" value="ABC_6TM_ABCC_D2"/>
    <property type="match status" value="1"/>
</dbReference>
<keyword evidence="2" id="KW-0813">Transport</keyword>
<keyword evidence="6 9" id="KW-1133">Transmembrane helix</keyword>
<reference evidence="12" key="2">
    <citation type="submission" date="2011-03" db="EMBL/GenBank/DDBJ databases">
        <title>Annotation of Magnaporthe poae ATCC 64411.</title>
        <authorList>
            <person name="Ma L.-J."/>
            <person name="Dead R."/>
            <person name="Young S.K."/>
            <person name="Zeng Q."/>
            <person name="Gargeya S."/>
            <person name="Fitzgerald M."/>
            <person name="Haas B."/>
            <person name="Abouelleil A."/>
            <person name="Alvarado L."/>
            <person name="Arachchi H.M."/>
            <person name="Berlin A."/>
            <person name="Brown A."/>
            <person name="Chapman S.B."/>
            <person name="Chen Z."/>
            <person name="Dunbar C."/>
            <person name="Freedman E."/>
            <person name="Gearin G."/>
            <person name="Gellesch M."/>
            <person name="Goldberg J."/>
            <person name="Griggs A."/>
            <person name="Gujja S."/>
            <person name="Heiman D."/>
            <person name="Howarth C."/>
            <person name="Larson L."/>
            <person name="Lui A."/>
            <person name="MacDonald P.J.P."/>
            <person name="Mehta T."/>
            <person name="Montmayeur A."/>
            <person name="Murphy C."/>
            <person name="Neiman D."/>
            <person name="Pearson M."/>
            <person name="Priest M."/>
            <person name="Roberts A."/>
            <person name="Saif S."/>
            <person name="Shea T."/>
            <person name="Shenoy N."/>
            <person name="Sisk P."/>
            <person name="Stolte C."/>
            <person name="Sykes S."/>
            <person name="Yandava C."/>
            <person name="Wortman J."/>
            <person name="Nusbaum C."/>
            <person name="Birren B."/>
        </authorList>
    </citation>
    <scope>NUCLEOTIDE SEQUENCE</scope>
    <source>
        <strain evidence="12">ATCC 64411</strain>
    </source>
</reference>
<feature type="transmembrane region" description="Helical" evidence="9">
    <location>
        <begin position="609"/>
        <end position="629"/>
    </location>
</feature>
<evidence type="ECO:0000256" key="9">
    <source>
        <dbReference type="SAM" id="Phobius"/>
    </source>
</evidence>
<dbReference type="GO" id="GO:0016887">
    <property type="term" value="F:ATP hydrolysis activity"/>
    <property type="evidence" value="ECO:0007669"/>
    <property type="project" value="InterPro"/>
</dbReference>